<dbReference type="InterPro" id="IPR004117">
    <property type="entry name" value="7tm6_olfct_rcpt"/>
</dbReference>
<dbReference type="GO" id="GO:0005886">
    <property type="term" value="C:plasma membrane"/>
    <property type="evidence" value="ECO:0007669"/>
    <property type="project" value="TreeGrafter"/>
</dbReference>
<comment type="caution">
    <text evidence="10">The sequence shown here is derived from an EMBL/GenBank/DDBJ whole genome shotgun (WGS) entry which is preliminary data.</text>
</comment>
<gene>
    <name evidence="10" type="ORF">PVAND_003162</name>
</gene>
<reference evidence="10" key="1">
    <citation type="submission" date="2021-03" db="EMBL/GenBank/DDBJ databases">
        <title>Chromosome level genome of the anhydrobiotic midge Polypedilum vanderplanki.</title>
        <authorList>
            <person name="Yoshida Y."/>
            <person name="Kikawada T."/>
            <person name="Gusev O."/>
        </authorList>
    </citation>
    <scope>NUCLEOTIDE SEQUENCE</scope>
    <source>
        <strain evidence="10">NIAS01</strain>
        <tissue evidence="10">Whole body or cell culture</tissue>
    </source>
</reference>
<dbReference type="PANTHER" id="PTHR21137">
    <property type="entry name" value="ODORANT RECEPTOR"/>
    <property type="match status" value="1"/>
</dbReference>
<dbReference type="GO" id="GO:0004984">
    <property type="term" value="F:olfactory receptor activity"/>
    <property type="evidence" value="ECO:0007669"/>
    <property type="project" value="InterPro"/>
</dbReference>
<dbReference type="PANTHER" id="PTHR21137:SF44">
    <property type="entry name" value="ODORANT RECEPTOR 13A-RELATED"/>
    <property type="match status" value="1"/>
</dbReference>
<proteinExistence type="predicted"/>
<feature type="transmembrane region" description="Helical" evidence="9">
    <location>
        <begin position="289"/>
        <end position="312"/>
    </location>
</feature>
<evidence type="ECO:0000256" key="7">
    <source>
        <dbReference type="ARBA" id="ARBA00023170"/>
    </source>
</evidence>
<keyword evidence="8" id="KW-0807">Transducer</keyword>
<evidence type="ECO:0008006" key="12">
    <source>
        <dbReference type="Google" id="ProtNLM"/>
    </source>
</evidence>
<evidence type="ECO:0000256" key="6">
    <source>
        <dbReference type="ARBA" id="ARBA00023136"/>
    </source>
</evidence>
<keyword evidence="6 9" id="KW-0472">Membrane</keyword>
<evidence type="ECO:0000256" key="3">
    <source>
        <dbReference type="ARBA" id="ARBA00022692"/>
    </source>
</evidence>
<dbReference type="AlphaFoldDB" id="A0A9J6BT80"/>
<keyword evidence="2" id="KW-0716">Sensory transduction</keyword>
<evidence type="ECO:0000256" key="9">
    <source>
        <dbReference type="SAM" id="Phobius"/>
    </source>
</evidence>
<sequence>MKLSERLRIFATRIKSYFVSDQVRNFVLFLEDFFPSEKCFKLLGFFFFNELQTSMTQTQQQRRKIIFWAAIIIKLVILFLHMINFLIVAGKLKNFVASTETFGFINGYILIMVKIFIFCYWKRKGIMKIIERLDKYFPHSSHDQMQFKVPKHKHHLKILHQMSFAAHALTWSHTCYIPLLSIMLGYEMQLIGPIYFPIDPFQYWLYPIIYIIEAWDLFFFYFMLFAMDAFFCSLVCVTSMEFDVLAQKLGQIDPETDENADKKLGEIIDGYNELTDIANELEDIFSPLLLAHVFGVIFMLCAGVFLLFVTIFESG</sequence>
<feature type="transmembrane region" description="Helical" evidence="9">
    <location>
        <begin position="164"/>
        <end position="184"/>
    </location>
</feature>
<evidence type="ECO:0000256" key="2">
    <source>
        <dbReference type="ARBA" id="ARBA00022606"/>
    </source>
</evidence>
<comment type="subcellular location">
    <subcellularLocation>
        <location evidence="1">Membrane</location>
        <topology evidence="1">Multi-pass membrane protein</topology>
    </subcellularLocation>
</comment>
<evidence type="ECO:0000256" key="5">
    <source>
        <dbReference type="ARBA" id="ARBA00022989"/>
    </source>
</evidence>
<keyword evidence="5 9" id="KW-1133">Transmembrane helix</keyword>
<dbReference type="Proteomes" id="UP001107558">
    <property type="component" value="Chromosome 3"/>
</dbReference>
<evidence type="ECO:0000256" key="4">
    <source>
        <dbReference type="ARBA" id="ARBA00022725"/>
    </source>
</evidence>
<feature type="transmembrane region" description="Helical" evidence="9">
    <location>
        <begin position="101"/>
        <end position="121"/>
    </location>
</feature>
<dbReference type="OrthoDB" id="8185860at2759"/>
<keyword evidence="3 9" id="KW-0812">Transmembrane</keyword>
<accession>A0A9J6BT80</accession>
<evidence type="ECO:0000256" key="8">
    <source>
        <dbReference type="ARBA" id="ARBA00023224"/>
    </source>
</evidence>
<protein>
    <recommendedName>
        <fullName evidence="12">Odorant receptor</fullName>
    </recommendedName>
</protein>
<organism evidence="10 11">
    <name type="scientific">Polypedilum vanderplanki</name>
    <name type="common">Sleeping chironomid midge</name>
    <dbReference type="NCBI Taxonomy" id="319348"/>
    <lineage>
        <taxon>Eukaryota</taxon>
        <taxon>Metazoa</taxon>
        <taxon>Ecdysozoa</taxon>
        <taxon>Arthropoda</taxon>
        <taxon>Hexapoda</taxon>
        <taxon>Insecta</taxon>
        <taxon>Pterygota</taxon>
        <taxon>Neoptera</taxon>
        <taxon>Endopterygota</taxon>
        <taxon>Diptera</taxon>
        <taxon>Nematocera</taxon>
        <taxon>Chironomoidea</taxon>
        <taxon>Chironomidae</taxon>
        <taxon>Chironominae</taxon>
        <taxon>Polypedilum</taxon>
        <taxon>Polypedilum</taxon>
    </lineage>
</organism>
<evidence type="ECO:0000256" key="1">
    <source>
        <dbReference type="ARBA" id="ARBA00004141"/>
    </source>
</evidence>
<dbReference type="GO" id="GO:0007165">
    <property type="term" value="P:signal transduction"/>
    <property type="evidence" value="ECO:0007669"/>
    <property type="project" value="UniProtKB-KW"/>
</dbReference>
<keyword evidence="11" id="KW-1185">Reference proteome</keyword>
<evidence type="ECO:0000313" key="10">
    <source>
        <dbReference type="EMBL" id="KAG5673087.1"/>
    </source>
</evidence>
<keyword evidence="4" id="KW-0552">Olfaction</keyword>
<keyword evidence="7" id="KW-0675">Receptor</keyword>
<dbReference type="Pfam" id="PF02949">
    <property type="entry name" value="7tm_6"/>
    <property type="match status" value="1"/>
</dbReference>
<feature type="transmembrane region" description="Helical" evidence="9">
    <location>
        <begin position="65"/>
        <end position="89"/>
    </location>
</feature>
<name>A0A9J6BT80_POLVA</name>
<dbReference type="GO" id="GO:0005549">
    <property type="term" value="F:odorant binding"/>
    <property type="evidence" value="ECO:0007669"/>
    <property type="project" value="InterPro"/>
</dbReference>
<dbReference type="EMBL" id="JADBJN010000003">
    <property type="protein sequence ID" value="KAG5673087.1"/>
    <property type="molecule type" value="Genomic_DNA"/>
</dbReference>
<evidence type="ECO:0000313" key="11">
    <source>
        <dbReference type="Proteomes" id="UP001107558"/>
    </source>
</evidence>